<evidence type="ECO:0000313" key="14">
    <source>
        <dbReference type="Proteomes" id="UP001487740"/>
    </source>
</evidence>
<keyword evidence="8" id="KW-0804">Transcription</keyword>
<keyword evidence="7" id="KW-0238">DNA-binding</keyword>
<name>A0AAW0UXJ6_SCYPA</name>
<evidence type="ECO:0000256" key="4">
    <source>
        <dbReference type="ARBA" id="ARBA00022771"/>
    </source>
</evidence>
<accession>A0AAW0UXJ6</accession>
<dbReference type="EMBL" id="JARAKH010000003">
    <property type="protein sequence ID" value="KAK8404847.1"/>
    <property type="molecule type" value="Genomic_DNA"/>
</dbReference>
<dbReference type="GO" id="GO:0010564">
    <property type="term" value="P:regulation of cell cycle process"/>
    <property type="evidence" value="ECO:0007669"/>
    <property type="project" value="TreeGrafter"/>
</dbReference>
<dbReference type="PANTHER" id="PTHR15065:SF4">
    <property type="entry name" value="LD18634P"/>
    <property type="match status" value="1"/>
</dbReference>
<dbReference type="Gene3D" id="3.30.160.60">
    <property type="entry name" value="Classic Zinc Finger"/>
    <property type="match status" value="2"/>
</dbReference>
<feature type="region of interest" description="Disordered" evidence="11">
    <location>
        <begin position="499"/>
        <end position="535"/>
    </location>
</feature>
<feature type="region of interest" description="Disordered" evidence="11">
    <location>
        <begin position="230"/>
        <end position="290"/>
    </location>
</feature>
<dbReference type="PANTHER" id="PTHR15065">
    <property type="entry name" value="INSULINOMA-ASSOCIATED 1"/>
    <property type="match status" value="1"/>
</dbReference>
<feature type="compositionally biased region" description="Polar residues" evidence="11">
    <location>
        <begin position="230"/>
        <end position="241"/>
    </location>
</feature>
<gene>
    <name evidence="13" type="ORF">O3P69_001442</name>
</gene>
<feature type="compositionally biased region" description="Low complexity" evidence="11">
    <location>
        <begin position="441"/>
        <end position="452"/>
    </location>
</feature>
<dbReference type="GO" id="GO:0030182">
    <property type="term" value="P:neuron differentiation"/>
    <property type="evidence" value="ECO:0007669"/>
    <property type="project" value="TreeGrafter"/>
</dbReference>
<comment type="caution">
    <text evidence="13">The sequence shown here is derived from an EMBL/GenBank/DDBJ whole genome shotgun (WGS) entry which is preliminary data.</text>
</comment>
<evidence type="ECO:0000256" key="9">
    <source>
        <dbReference type="ARBA" id="ARBA00023242"/>
    </source>
</evidence>
<protein>
    <recommendedName>
        <fullName evidence="12">C2H2-type domain-containing protein</fullName>
    </recommendedName>
</protein>
<dbReference type="GO" id="GO:0001227">
    <property type="term" value="F:DNA-binding transcription repressor activity, RNA polymerase II-specific"/>
    <property type="evidence" value="ECO:0007669"/>
    <property type="project" value="TreeGrafter"/>
</dbReference>
<dbReference type="InterPro" id="IPR042972">
    <property type="entry name" value="INSM1/2"/>
</dbReference>
<dbReference type="InterPro" id="IPR013087">
    <property type="entry name" value="Znf_C2H2_type"/>
</dbReference>
<keyword evidence="4 10" id="KW-0863">Zinc-finger</keyword>
<keyword evidence="3" id="KW-0677">Repeat</keyword>
<evidence type="ECO:0000256" key="6">
    <source>
        <dbReference type="ARBA" id="ARBA00023015"/>
    </source>
</evidence>
<evidence type="ECO:0000256" key="10">
    <source>
        <dbReference type="PROSITE-ProRule" id="PRU00042"/>
    </source>
</evidence>
<keyword evidence="9" id="KW-0539">Nucleus</keyword>
<dbReference type="SMART" id="SM00355">
    <property type="entry name" value="ZnF_C2H2"/>
    <property type="match status" value="3"/>
</dbReference>
<dbReference type="InterPro" id="IPR036236">
    <property type="entry name" value="Znf_C2H2_sf"/>
</dbReference>
<dbReference type="GO" id="GO:0000978">
    <property type="term" value="F:RNA polymerase II cis-regulatory region sequence-specific DNA binding"/>
    <property type="evidence" value="ECO:0007669"/>
    <property type="project" value="TreeGrafter"/>
</dbReference>
<organism evidence="13 14">
    <name type="scientific">Scylla paramamosain</name>
    <name type="common">Mud crab</name>
    <dbReference type="NCBI Taxonomy" id="85552"/>
    <lineage>
        <taxon>Eukaryota</taxon>
        <taxon>Metazoa</taxon>
        <taxon>Ecdysozoa</taxon>
        <taxon>Arthropoda</taxon>
        <taxon>Crustacea</taxon>
        <taxon>Multicrustacea</taxon>
        <taxon>Malacostraca</taxon>
        <taxon>Eumalacostraca</taxon>
        <taxon>Eucarida</taxon>
        <taxon>Decapoda</taxon>
        <taxon>Pleocyemata</taxon>
        <taxon>Brachyura</taxon>
        <taxon>Eubrachyura</taxon>
        <taxon>Portunoidea</taxon>
        <taxon>Portunidae</taxon>
        <taxon>Portuninae</taxon>
        <taxon>Scylla</taxon>
    </lineage>
</organism>
<dbReference type="Pfam" id="PF00096">
    <property type="entry name" value="zf-C2H2"/>
    <property type="match status" value="2"/>
</dbReference>
<dbReference type="GO" id="GO:0008270">
    <property type="term" value="F:zinc ion binding"/>
    <property type="evidence" value="ECO:0007669"/>
    <property type="project" value="UniProtKB-KW"/>
</dbReference>
<feature type="domain" description="C2H2-type" evidence="12">
    <location>
        <begin position="480"/>
        <end position="507"/>
    </location>
</feature>
<dbReference type="GO" id="GO:0005634">
    <property type="term" value="C:nucleus"/>
    <property type="evidence" value="ECO:0007669"/>
    <property type="project" value="UniProtKB-SubCell"/>
</dbReference>
<feature type="compositionally biased region" description="Low complexity" evidence="11">
    <location>
        <begin position="407"/>
        <end position="433"/>
    </location>
</feature>
<keyword evidence="2" id="KW-0479">Metal-binding</keyword>
<evidence type="ECO:0000256" key="1">
    <source>
        <dbReference type="ARBA" id="ARBA00004123"/>
    </source>
</evidence>
<feature type="domain" description="C2H2-type" evidence="12">
    <location>
        <begin position="381"/>
        <end position="408"/>
    </location>
</feature>
<evidence type="ECO:0000256" key="8">
    <source>
        <dbReference type="ARBA" id="ARBA00023163"/>
    </source>
</evidence>
<keyword evidence="5" id="KW-0862">Zinc</keyword>
<evidence type="ECO:0000313" key="13">
    <source>
        <dbReference type="EMBL" id="KAK8404847.1"/>
    </source>
</evidence>
<evidence type="ECO:0000256" key="5">
    <source>
        <dbReference type="ARBA" id="ARBA00022833"/>
    </source>
</evidence>
<keyword evidence="6" id="KW-0805">Transcription regulation</keyword>
<dbReference type="AlphaFoldDB" id="A0AAW0UXJ6"/>
<dbReference type="PROSITE" id="PS50157">
    <property type="entry name" value="ZINC_FINGER_C2H2_2"/>
    <property type="match status" value="2"/>
</dbReference>
<dbReference type="SUPFAM" id="SSF57667">
    <property type="entry name" value="beta-beta-alpha zinc fingers"/>
    <property type="match status" value="2"/>
</dbReference>
<feature type="region of interest" description="Disordered" evidence="11">
    <location>
        <begin position="403"/>
        <end position="460"/>
    </location>
</feature>
<reference evidence="13 14" key="1">
    <citation type="submission" date="2023-03" db="EMBL/GenBank/DDBJ databases">
        <title>High-quality genome of Scylla paramamosain provides insights in environmental adaptation.</title>
        <authorList>
            <person name="Zhang L."/>
        </authorList>
    </citation>
    <scope>NUCLEOTIDE SEQUENCE [LARGE SCALE GENOMIC DNA]</scope>
    <source>
        <strain evidence="13">LZ_2023a</strain>
        <tissue evidence="13">Muscle</tissue>
    </source>
</reference>
<evidence type="ECO:0000256" key="11">
    <source>
        <dbReference type="SAM" id="MobiDB-lite"/>
    </source>
</evidence>
<dbReference type="PROSITE" id="PS00028">
    <property type="entry name" value="ZINC_FINGER_C2H2_1"/>
    <property type="match status" value="2"/>
</dbReference>
<evidence type="ECO:0000256" key="3">
    <source>
        <dbReference type="ARBA" id="ARBA00022737"/>
    </source>
</evidence>
<evidence type="ECO:0000259" key="12">
    <source>
        <dbReference type="PROSITE" id="PS50157"/>
    </source>
</evidence>
<dbReference type="Proteomes" id="UP001487740">
    <property type="component" value="Unassembled WGS sequence"/>
</dbReference>
<dbReference type="GO" id="GO:0017053">
    <property type="term" value="C:transcription repressor complex"/>
    <property type="evidence" value="ECO:0007669"/>
    <property type="project" value="TreeGrafter"/>
</dbReference>
<sequence>MPKGFLVKRREEEMSALDLIPYRPWRDVTLPVEQEEPVDFSLRSRRDSESCDTRARDDLQQVRGEVEGVKEVVHGRGAEKGCRLLVRTPDSGFSSPSDGDFYRRSVCHTPSVRLPAKIYPDAVTPSDVEQTAPLALIKKRSALDEPDQSLHVSTLHDPPDASHFQPFHLTIPRVDDPRYLMPPQTSPYHLLSPTLYWPHGSSPLRSPIPFTSPLGRSPYDLSHSAVSLQSPQEGLNLTTRPPGSPRLITPIKVPPKSPIGGAVTPQKRKSPNTSITPSEKKLKTSKKTKAARRLNFDEDKTSPVSGTIIRELAEGEEPLVVRKGDIDPAYNVVEITEEAKAEIAKIDNKIGDYVCRLCKEMYDDAFGLAQHRCSRIIHVEYRCPECDKVFNCPANLASHRRWHKPKTSVGTNSTAGTSTASASTSTTSEVEVSPGKSYTENNNNTSSTTNNNLMKGPPALVPLPQFMAMEREEMTPEEQFECELCFKKFKRQSYLKKHLATHRGEGGEGDGAGPSHAPQPPPLTPLLSPHFPAETPLPPPSYTYPVLKSPLEDIFLSSLPLPHRPTSFTAPIRSLRQRNSMACPTSSPFFLPFLHHSAQQVSSRCQNNLWSHRSSKTSPKGVIGSSSRCGRGSPSGGSSAGVGAAEAFPTSPQPPRLNRYRPSGLFIL</sequence>
<proteinExistence type="predicted"/>
<comment type="subcellular location">
    <subcellularLocation>
        <location evidence="1">Nucleus</location>
    </subcellularLocation>
</comment>
<feature type="region of interest" description="Disordered" evidence="11">
    <location>
        <begin position="610"/>
        <end position="668"/>
    </location>
</feature>
<evidence type="ECO:0000256" key="2">
    <source>
        <dbReference type="ARBA" id="ARBA00022723"/>
    </source>
</evidence>
<dbReference type="FunFam" id="3.30.160.60:FF:000488">
    <property type="entry name" value="Insulinoma-associated protein 2"/>
    <property type="match status" value="1"/>
</dbReference>
<keyword evidence="14" id="KW-1185">Reference proteome</keyword>
<evidence type="ECO:0000256" key="7">
    <source>
        <dbReference type="ARBA" id="ARBA00023125"/>
    </source>
</evidence>